<dbReference type="EMBL" id="JAPWIE010000004">
    <property type="protein sequence ID" value="MCZ4551123.1"/>
    <property type="molecule type" value="Genomic_DNA"/>
</dbReference>
<keyword evidence="6" id="KW-0032">Aminotransferase</keyword>
<evidence type="ECO:0000256" key="1">
    <source>
        <dbReference type="ARBA" id="ARBA00001933"/>
    </source>
</evidence>
<keyword evidence="6" id="KW-0808">Transferase</keyword>
<dbReference type="Gene3D" id="3.90.1150.10">
    <property type="entry name" value="Aspartate Aminotransferase, domain 1"/>
    <property type="match status" value="1"/>
</dbReference>
<dbReference type="Proteomes" id="UP001067235">
    <property type="component" value="Unassembled WGS sequence"/>
</dbReference>
<gene>
    <name evidence="6" type="ORF">O4213_14115</name>
</gene>
<keyword evidence="3 5" id="KW-0456">Lyase</keyword>
<accession>A0ABT4MVT5</accession>
<dbReference type="InterPro" id="IPR002129">
    <property type="entry name" value="PyrdxlP-dep_de-COase"/>
</dbReference>
<evidence type="ECO:0000256" key="3">
    <source>
        <dbReference type="ARBA" id="ARBA00023239"/>
    </source>
</evidence>
<organism evidence="6 7">
    <name type="scientific">Gordonia rubripertincta</name>
    <name type="common">Rhodococcus corallinus</name>
    <dbReference type="NCBI Taxonomy" id="36822"/>
    <lineage>
        <taxon>Bacteria</taxon>
        <taxon>Bacillati</taxon>
        <taxon>Actinomycetota</taxon>
        <taxon>Actinomycetes</taxon>
        <taxon>Mycobacteriales</taxon>
        <taxon>Gordoniaceae</taxon>
        <taxon>Gordonia</taxon>
    </lineage>
</organism>
<dbReference type="RefSeq" id="WP_301571888.1">
    <property type="nucleotide sequence ID" value="NZ_JAPWIE010000004.1"/>
</dbReference>
<dbReference type="GO" id="GO:0008483">
    <property type="term" value="F:transaminase activity"/>
    <property type="evidence" value="ECO:0007669"/>
    <property type="project" value="UniProtKB-KW"/>
</dbReference>
<dbReference type="InterPro" id="IPR015422">
    <property type="entry name" value="PyrdxlP-dep_Trfase_small"/>
</dbReference>
<evidence type="ECO:0000313" key="7">
    <source>
        <dbReference type="Proteomes" id="UP001067235"/>
    </source>
</evidence>
<keyword evidence="2 5" id="KW-0663">Pyridoxal phosphate</keyword>
<name>A0ABT4MVT5_GORRU</name>
<comment type="caution">
    <text evidence="6">The sequence shown here is derived from an EMBL/GenBank/DDBJ whole genome shotgun (WGS) entry which is preliminary data.</text>
</comment>
<comment type="similarity">
    <text evidence="4">Belongs to the group II decarboxylase family. Sphingosine-1-phosphate lyase subfamily.</text>
</comment>
<evidence type="ECO:0000256" key="5">
    <source>
        <dbReference type="RuleBase" id="RU000382"/>
    </source>
</evidence>
<dbReference type="Pfam" id="PF00282">
    <property type="entry name" value="Pyridoxal_deC"/>
    <property type="match status" value="1"/>
</dbReference>
<protein>
    <submittedName>
        <fullName evidence="6">Aminotransferase class V-fold PLP-dependent enzyme</fullName>
    </submittedName>
</protein>
<dbReference type="InterPro" id="IPR050477">
    <property type="entry name" value="GrpII_AminoAcid_Decarb"/>
</dbReference>
<dbReference type="Gene3D" id="3.40.640.10">
    <property type="entry name" value="Type I PLP-dependent aspartate aminotransferase-like (Major domain)"/>
    <property type="match status" value="1"/>
</dbReference>
<reference evidence="6" key="1">
    <citation type="submission" date="2022-12" db="EMBL/GenBank/DDBJ databases">
        <authorList>
            <person name="Krivoruchko A.V."/>
            <person name="Elkin A."/>
        </authorList>
    </citation>
    <scope>NUCLEOTIDE SEQUENCE</scope>
    <source>
        <strain evidence="6">IEGM 1388</strain>
    </source>
</reference>
<dbReference type="InterPro" id="IPR015424">
    <property type="entry name" value="PyrdxlP-dep_Trfase"/>
</dbReference>
<evidence type="ECO:0000256" key="4">
    <source>
        <dbReference type="ARBA" id="ARBA00038302"/>
    </source>
</evidence>
<dbReference type="PANTHER" id="PTHR42735:SF6">
    <property type="entry name" value="SPHINGOSINE-1-PHOSPHATE LYASE 1"/>
    <property type="match status" value="1"/>
</dbReference>
<sequence length="499" mass="51305">MPAPGEGQIASRGAQVLETLRRLRAQDAPTHGGRVLSYVYDSGLAELDRIAGEAARLVQSVNGLDPTVFPSVAVMERELVAFGRNVFHGDTSMVGNVTTGGTESCLLAVKAARDLAAAPRGTGSLVIPTTAHAAFVKAAALLGLELIRVPVDPATGVVDADRIGAAIRPDTVLVVVSAPNYPTGSIDPVAEVAAVTGARGVALHVDACLGGFALPWWDTAQKPLPPWDFRVEGVTSLSADLHKYGYAPKGASLLLHRDRDRHRAQYFGITDWPGYPVVNPTLLGSKSAAGLASAWAVATTLGPQGYAGLVAGVRDSTDALVAAARAIDGLRVVGEPVGPVFAVAADVGAADVVDPHRWASAVQDRGFTLQMQPSLTQPDGTVLVSTTHVTVTGVTSSILDELLDAFRSAADMVRGEPPATPPSALAELAAAFDQNEVALTDVLGLPSESAGAALVAAGLDPRGDGDLDMATVLAAVEALPRPVTAKLLVEFLAGLVAPD</sequence>
<evidence type="ECO:0000313" key="6">
    <source>
        <dbReference type="EMBL" id="MCZ4551123.1"/>
    </source>
</evidence>
<keyword evidence="7" id="KW-1185">Reference proteome</keyword>
<evidence type="ECO:0000256" key="2">
    <source>
        <dbReference type="ARBA" id="ARBA00022898"/>
    </source>
</evidence>
<proteinExistence type="inferred from homology"/>
<comment type="cofactor">
    <cofactor evidence="1 5">
        <name>pyridoxal 5'-phosphate</name>
        <dbReference type="ChEBI" id="CHEBI:597326"/>
    </cofactor>
</comment>
<dbReference type="InterPro" id="IPR015421">
    <property type="entry name" value="PyrdxlP-dep_Trfase_major"/>
</dbReference>
<dbReference type="SUPFAM" id="SSF53383">
    <property type="entry name" value="PLP-dependent transferases"/>
    <property type="match status" value="1"/>
</dbReference>
<dbReference type="PANTHER" id="PTHR42735">
    <property type="match status" value="1"/>
</dbReference>